<evidence type="ECO:0000313" key="7">
    <source>
        <dbReference type="Proteomes" id="UP000198145"/>
    </source>
</evidence>
<dbReference type="Pfam" id="PF03466">
    <property type="entry name" value="LysR_substrate"/>
    <property type="match status" value="1"/>
</dbReference>
<dbReference type="InterPro" id="IPR050389">
    <property type="entry name" value="LysR-type_TF"/>
</dbReference>
<dbReference type="InterPro" id="IPR000847">
    <property type="entry name" value="LysR_HTH_N"/>
</dbReference>
<dbReference type="InterPro" id="IPR005119">
    <property type="entry name" value="LysR_subst-bd"/>
</dbReference>
<protein>
    <submittedName>
        <fullName evidence="6">LysR family transcriptional regulator</fullName>
    </submittedName>
</protein>
<dbReference type="Gene3D" id="1.10.10.10">
    <property type="entry name" value="Winged helix-like DNA-binding domain superfamily/Winged helix DNA-binding domain"/>
    <property type="match status" value="1"/>
</dbReference>
<accession>A0A246FB98</accession>
<feature type="domain" description="HTH lysR-type" evidence="5">
    <location>
        <begin position="10"/>
        <end position="67"/>
    </location>
</feature>
<dbReference type="Pfam" id="PF00126">
    <property type="entry name" value="HTH_1"/>
    <property type="match status" value="1"/>
</dbReference>
<evidence type="ECO:0000259" key="5">
    <source>
        <dbReference type="PROSITE" id="PS50931"/>
    </source>
</evidence>
<keyword evidence="4" id="KW-0804">Transcription</keyword>
<dbReference type="PANTHER" id="PTHR30118">
    <property type="entry name" value="HTH-TYPE TRANSCRIPTIONAL REGULATOR LEUO-RELATED"/>
    <property type="match status" value="1"/>
</dbReference>
<dbReference type="EMBL" id="NJBA01000002">
    <property type="protein sequence ID" value="OWP51595.1"/>
    <property type="molecule type" value="Genomic_DNA"/>
</dbReference>
<dbReference type="STRING" id="46680.GCA_000807755_04228"/>
<dbReference type="PRINTS" id="PR00039">
    <property type="entry name" value="HTHLYSR"/>
</dbReference>
<keyword evidence="2" id="KW-0805">Transcription regulation</keyword>
<evidence type="ECO:0000256" key="4">
    <source>
        <dbReference type="ARBA" id="ARBA00023163"/>
    </source>
</evidence>
<reference evidence="6 7" key="1">
    <citation type="submission" date="2017-06" db="EMBL/GenBank/DDBJ databases">
        <title>Draft genome of Pseudomonas nitroreducens DF05.</title>
        <authorList>
            <person name="Iyer R."/>
        </authorList>
    </citation>
    <scope>NUCLEOTIDE SEQUENCE [LARGE SCALE GENOMIC DNA]</scope>
    <source>
        <strain evidence="6 7">DF05</strain>
    </source>
</reference>
<dbReference type="GO" id="GO:0003700">
    <property type="term" value="F:DNA-binding transcription factor activity"/>
    <property type="evidence" value="ECO:0007669"/>
    <property type="project" value="InterPro"/>
</dbReference>
<dbReference type="eggNOG" id="COG0583">
    <property type="taxonomic scope" value="Bacteria"/>
</dbReference>
<comment type="caution">
    <text evidence="6">The sequence shown here is derived from an EMBL/GenBank/DDBJ whole genome shotgun (WGS) entry which is preliminary data.</text>
</comment>
<dbReference type="InterPro" id="IPR036390">
    <property type="entry name" value="WH_DNA-bd_sf"/>
</dbReference>
<dbReference type="Proteomes" id="UP000198145">
    <property type="component" value="Unassembled WGS sequence"/>
</dbReference>
<dbReference type="Gene3D" id="3.40.190.10">
    <property type="entry name" value="Periplasmic binding protein-like II"/>
    <property type="match status" value="2"/>
</dbReference>
<dbReference type="AlphaFoldDB" id="A0A246FB98"/>
<evidence type="ECO:0000256" key="2">
    <source>
        <dbReference type="ARBA" id="ARBA00023015"/>
    </source>
</evidence>
<gene>
    <name evidence="6" type="ORF">CEG18_04825</name>
</gene>
<comment type="similarity">
    <text evidence="1">Belongs to the LysR transcriptional regulatory family.</text>
</comment>
<keyword evidence="3" id="KW-0238">DNA-binding</keyword>
<dbReference type="PANTHER" id="PTHR30118:SF15">
    <property type="entry name" value="TRANSCRIPTIONAL REGULATORY PROTEIN"/>
    <property type="match status" value="1"/>
</dbReference>
<dbReference type="InterPro" id="IPR036388">
    <property type="entry name" value="WH-like_DNA-bd_sf"/>
</dbReference>
<dbReference type="RefSeq" id="WP_088416519.1">
    <property type="nucleotide sequence ID" value="NZ_NJBA01000002.1"/>
</dbReference>
<evidence type="ECO:0000256" key="1">
    <source>
        <dbReference type="ARBA" id="ARBA00009437"/>
    </source>
</evidence>
<dbReference type="GO" id="GO:0003677">
    <property type="term" value="F:DNA binding"/>
    <property type="evidence" value="ECO:0007669"/>
    <property type="project" value="UniProtKB-KW"/>
</dbReference>
<evidence type="ECO:0000256" key="3">
    <source>
        <dbReference type="ARBA" id="ARBA00023125"/>
    </source>
</evidence>
<organism evidence="6 7">
    <name type="scientific">Pseudomonas nitroreducens</name>
    <dbReference type="NCBI Taxonomy" id="46680"/>
    <lineage>
        <taxon>Bacteria</taxon>
        <taxon>Pseudomonadati</taxon>
        <taxon>Pseudomonadota</taxon>
        <taxon>Gammaproteobacteria</taxon>
        <taxon>Pseudomonadales</taxon>
        <taxon>Pseudomonadaceae</taxon>
        <taxon>Pseudomonas</taxon>
    </lineage>
</organism>
<proteinExistence type="inferred from homology"/>
<evidence type="ECO:0000313" key="6">
    <source>
        <dbReference type="EMBL" id="OWP51595.1"/>
    </source>
</evidence>
<name>A0A246FB98_PSENT</name>
<dbReference type="SUPFAM" id="SSF46785">
    <property type="entry name" value="Winged helix' DNA-binding domain"/>
    <property type="match status" value="1"/>
</dbReference>
<dbReference type="SUPFAM" id="SSF53850">
    <property type="entry name" value="Periplasmic binding protein-like II"/>
    <property type="match status" value="1"/>
</dbReference>
<dbReference type="PROSITE" id="PS50931">
    <property type="entry name" value="HTH_LYSR"/>
    <property type="match status" value="1"/>
</dbReference>
<sequence length="304" mass="33718">MHLIHDLRRIDLNLLVILDALLEERHVSRAAERLAMTQPAVSHALNRLRDLLDDPLLVRTGNQMQLTRRAFELAGPLREILGGVRRLVLGDDFDPASAELELRLGMSDYGTWVVLPALLPLLRREAPGIHLDVRQASRVGMAEQVASGELDGALGVFPMLPEGLRVQQLFEERFVCLCSTETLGDRTRLDLDAYLAAPHLRVALQQSPAEEIDSHLEKLGRRRRVAATVPHFSVAPSLLAGTDMVLTIAARMLPDDLDSHGLASFAPPLKLAPFDFVQIWSEASEDDPARRWLRGKLAEVAGRT</sequence>